<dbReference type="SUPFAM" id="SSF48452">
    <property type="entry name" value="TPR-like"/>
    <property type="match status" value="1"/>
</dbReference>
<dbReference type="Pfam" id="PF23914">
    <property type="entry name" value="TPR_CcmH_CycH"/>
    <property type="match status" value="1"/>
</dbReference>
<evidence type="ECO:0000259" key="7">
    <source>
        <dbReference type="Pfam" id="PF23914"/>
    </source>
</evidence>
<feature type="repeat" description="TPR" evidence="5">
    <location>
        <begin position="150"/>
        <end position="183"/>
    </location>
</feature>
<keyword evidence="2" id="KW-0677">Repeat</keyword>
<dbReference type="PANTHER" id="PTHR47870">
    <property type="entry name" value="CYTOCHROME C-TYPE BIOGENESIS PROTEIN CCMH"/>
    <property type="match status" value="1"/>
</dbReference>
<dbReference type="InterPro" id="IPR051263">
    <property type="entry name" value="C-type_cytochrome_biogenesis"/>
</dbReference>
<dbReference type="PROSITE" id="PS50005">
    <property type="entry name" value="TPR"/>
    <property type="match status" value="1"/>
</dbReference>
<dbReference type="Pfam" id="PF23892">
    <property type="entry name" value="Ig_CycH"/>
    <property type="match status" value="1"/>
</dbReference>
<dbReference type="RefSeq" id="WP_135281123.1">
    <property type="nucleotide sequence ID" value="NZ_SRIO01000004.1"/>
</dbReference>
<dbReference type="AlphaFoldDB" id="A0A4Z0FBG5"/>
<organism evidence="8 9">
    <name type="scientific">Candidatus Macondimonas diazotrophica</name>
    <dbReference type="NCBI Taxonomy" id="2305248"/>
    <lineage>
        <taxon>Bacteria</taxon>
        <taxon>Pseudomonadati</taxon>
        <taxon>Pseudomonadota</taxon>
        <taxon>Gammaproteobacteria</taxon>
        <taxon>Chromatiales</taxon>
        <taxon>Ectothiorhodospiraceae</taxon>
        <taxon>Candidatus Macondimonas</taxon>
    </lineage>
</organism>
<dbReference type="InterPro" id="IPR017560">
    <property type="entry name" value="Cyt_c_biogenesis_CcmI"/>
</dbReference>
<keyword evidence="9" id="KW-1185">Reference proteome</keyword>
<dbReference type="InterPro" id="IPR056413">
    <property type="entry name" value="TPR_CcmH_CycH"/>
</dbReference>
<feature type="domain" description="Cytochrome c-type biogenesis protein H Ig-like" evidence="6">
    <location>
        <begin position="290"/>
        <end position="395"/>
    </location>
</feature>
<dbReference type="PANTHER" id="PTHR47870:SF4">
    <property type="entry name" value="CYTOCHROME C-TYPE BIOGENESIS PROTEIN CYCH"/>
    <property type="match status" value="1"/>
</dbReference>
<dbReference type="GO" id="GO:0030313">
    <property type="term" value="C:cell envelope"/>
    <property type="evidence" value="ECO:0007669"/>
    <property type="project" value="UniProtKB-SubCell"/>
</dbReference>
<feature type="domain" description="Cytochrome c-type biogenesis protein H TPR" evidence="7">
    <location>
        <begin position="129"/>
        <end position="257"/>
    </location>
</feature>
<evidence type="ECO:0000313" key="9">
    <source>
        <dbReference type="Proteomes" id="UP000297890"/>
    </source>
</evidence>
<accession>A0A4Z0FBG5</accession>
<evidence type="ECO:0000256" key="2">
    <source>
        <dbReference type="ARBA" id="ARBA00022737"/>
    </source>
</evidence>
<evidence type="ECO:0000256" key="5">
    <source>
        <dbReference type="PROSITE-ProRule" id="PRU00339"/>
    </source>
</evidence>
<evidence type="ECO:0000259" key="6">
    <source>
        <dbReference type="Pfam" id="PF23892"/>
    </source>
</evidence>
<dbReference type="EMBL" id="SRIO01000004">
    <property type="protein sequence ID" value="TFZ83243.1"/>
    <property type="molecule type" value="Genomic_DNA"/>
</dbReference>
<keyword evidence="3" id="KW-0201">Cytochrome c-type biogenesis</keyword>
<reference evidence="8 9" key="1">
    <citation type="journal article" date="2019" name="ISME J.">
        <title>Candidatus Macondimonas diazotrophica, a novel gammaproteobacterial genus dominating crude-oil-contaminated coastal sediments.</title>
        <authorList>
            <person name="Karthikeyan S."/>
            <person name="Konstantinidis K."/>
        </authorList>
    </citation>
    <scope>NUCLEOTIDE SEQUENCE [LARGE SCALE GENOMIC DNA]</scope>
    <source>
        <strain evidence="8 9">KTK01</strain>
    </source>
</reference>
<dbReference type="OrthoDB" id="9776053at2"/>
<dbReference type="InterPro" id="IPR011990">
    <property type="entry name" value="TPR-like_helical_dom_sf"/>
</dbReference>
<keyword evidence="4 5" id="KW-0802">TPR repeat</keyword>
<comment type="caution">
    <text evidence="8">The sequence shown here is derived from an EMBL/GenBank/DDBJ whole genome shotgun (WGS) entry which is preliminary data.</text>
</comment>
<evidence type="ECO:0000256" key="4">
    <source>
        <dbReference type="ARBA" id="ARBA00022803"/>
    </source>
</evidence>
<dbReference type="InterPro" id="IPR056412">
    <property type="entry name" value="Ig_CycH"/>
</dbReference>
<protein>
    <submittedName>
        <fullName evidence="8">C-type cytochrome biogenesis protein CcmI</fullName>
    </submittedName>
</protein>
<dbReference type="Gene3D" id="1.25.40.10">
    <property type="entry name" value="Tetratricopeptide repeat domain"/>
    <property type="match status" value="1"/>
</dbReference>
<evidence type="ECO:0000256" key="1">
    <source>
        <dbReference type="ARBA" id="ARBA00004196"/>
    </source>
</evidence>
<name>A0A4Z0FBG5_9GAMM</name>
<sequence>MITTVFALICLVLALLAVGFVARPLWRGAVEGQSEADALLAIHRRKHAELAAELADGAIDAEQAQSRRVELEAALLDDWAAQNRSRPGDAPAKSRRIAGVLALVIPLLAGALYLQLGAWPVIATPPEGSADLDRLVDNLAERLAANPEEREGWILLGRSYAGLGRQTDAAQAFGKALALERDDPEVLSQRAQALALQSNPPQWAGEPAQLLDEALALDADHPRTLWLAGVAAAARGDAEAAGRHWRHLLTLIGPEAPVADTLRQALAQIGQSPESADSGPVEAAVQPGPTVRIALTPDLAATLSAETTVFVAIRDNPQGGMPVGAIRKQVADLPLSLVLTDEMSLMPTRRLSSLETLWISAHVSSSGLAQGATDDPRAGPVSARWQPEEAVSLVIGEQATPVGASP</sequence>
<evidence type="ECO:0000256" key="3">
    <source>
        <dbReference type="ARBA" id="ARBA00022748"/>
    </source>
</evidence>
<dbReference type="Proteomes" id="UP000297890">
    <property type="component" value="Unassembled WGS sequence"/>
</dbReference>
<dbReference type="GO" id="GO:0005886">
    <property type="term" value="C:plasma membrane"/>
    <property type="evidence" value="ECO:0007669"/>
    <property type="project" value="TreeGrafter"/>
</dbReference>
<dbReference type="NCBIfam" id="TIGR03142">
    <property type="entry name" value="cytochro_ccmI"/>
    <property type="match status" value="1"/>
</dbReference>
<gene>
    <name evidence="8" type="primary">ccmI</name>
    <name evidence="8" type="ORF">E4680_04105</name>
</gene>
<dbReference type="GO" id="GO:0017004">
    <property type="term" value="P:cytochrome complex assembly"/>
    <property type="evidence" value="ECO:0007669"/>
    <property type="project" value="UniProtKB-KW"/>
</dbReference>
<comment type="subcellular location">
    <subcellularLocation>
        <location evidence="1">Cell envelope</location>
    </subcellularLocation>
</comment>
<dbReference type="InterPro" id="IPR019734">
    <property type="entry name" value="TPR_rpt"/>
</dbReference>
<proteinExistence type="predicted"/>
<evidence type="ECO:0000313" key="8">
    <source>
        <dbReference type="EMBL" id="TFZ83243.1"/>
    </source>
</evidence>